<dbReference type="PROSITE" id="PS01195">
    <property type="entry name" value="PEPT_TRNA_HYDROL_1"/>
    <property type="match status" value="1"/>
</dbReference>
<dbReference type="FunFam" id="3.40.50.1470:FF:000001">
    <property type="entry name" value="Peptidyl-tRNA hydrolase"/>
    <property type="match status" value="1"/>
</dbReference>
<keyword evidence="2 8" id="KW-0820">tRNA-binding</keyword>
<comment type="similarity">
    <text evidence="5 8 10">Belongs to the PTH family.</text>
</comment>
<feature type="site" description="Discriminates between blocked and unblocked aminoacyl-tRNA" evidence="8">
    <location>
        <position position="9"/>
    </location>
</feature>
<accession>A0A2U3LQM1</accession>
<name>A0A2U3LQM1_9FIRM</name>
<gene>
    <name evidence="8 11" type="primary">pth</name>
    <name evidence="11" type="ORF">SBF1_740019</name>
</gene>
<dbReference type="Proteomes" id="UP000238916">
    <property type="component" value="Unassembled WGS sequence"/>
</dbReference>
<proteinExistence type="inferred from homology"/>
<dbReference type="GO" id="GO:0004045">
    <property type="term" value="F:peptidyl-tRNA hydrolase activity"/>
    <property type="evidence" value="ECO:0007669"/>
    <property type="project" value="UniProtKB-UniRule"/>
</dbReference>
<keyword evidence="3 8" id="KW-0378">Hydrolase</keyword>
<keyword evidence="8" id="KW-0963">Cytoplasm</keyword>
<evidence type="ECO:0000256" key="8">
    <source>
        <dbReference type="HAMAP-Rule" id="MF_00083"/>
    </source>
</evidence>
<dbReference type="OrthoDB" id="9800507at2"/>
<evidence type="ECO:0000256" key="2">
    <source>
        <dbReference type="ARBA" id="ARBA00022555"/>
    </source>
</evidence>
<evidence type="ECO:0000313" key="11">
    <source>
        <dbReference type="EMBL" id="SPF54178.1"/>
    </source>
</evidence>
<evidence type="ECO:0000256" key="5">
    <source>
        <dbReference type="ARBA" id="ARBA00038063"/>
    </source>
</evidence>
<feature type="binding site" evidence="8">
    <location>
        <position position="111"/>
    </location>
    <ligand>
        <name>tRNA</name>
        <dbReference type="ChEBI" id="CHEBI:17843"/>
    </ligand>
</feature>
<comment type="subcellular location">
    <subcellularLocation>
        <location evidence="8">Cytoplasm</location>
    </subcellularLocation>
</comment>
<keyword evidence="4 8" id="KW-0694">RNA-binding</keyword>
<evidence type="ECO:0000256" key="4">
    <source>
        <dbReference type="ARBA" id="ARBA00022884"/>
    </source>
</evidence>
<dbReference type="GO" id="GO:0006515">
    <property type="term" value="P:protein quality control for misfolded or incompletely synthesized proteins"/>
    <property type="evidence" value="ECO:0007669"/>
    <property type="project" value="UniProtKB-UniRule"/>
</dbReference>
<dbReference type="InterPro" id="IPR001328">
    <property type="entry name" value="Pept_tRNA_hydro"/>
</dbReference>
<comment type="subunit">
    <text evidence="8">Monomer.</text>
</comment>
<reference evidence="12" key="1">
    <citation type="submission" date="2018-02" db="EMBL/GenBank/DDBJ databases">
        <authorList>
            <person name="Hausmann B."/>
        </authorList>
    </citation>
    <scope>NUCLEOTIDE SEQUENCE [LARGE SCALE GENOMIC DNA]</scope>
    <source>
        <strain evidence="12">Peat soil MAG SbF1</strain>
    </source>
</reference>
<dbReference type="Pfam" id="PF01195">
    <property type="entry name" value="Pept_tRNA_hydro"/>
    <property type="match status" value="1"/>
</dbReference>
<organism evidence="11 12">
    <name type="scientific">Candidatus Desulfosporosinus infrequens</name>
    <dbReference type="NCBI Taxonomy" id="2043169"/>
    <lineage>
        <taxon>Bacteria</taxon>
        <taxon>Bacillati</taxon>
        <taxon>Bacillota</taxon>
        <taxon>Clostridia</taxon>
        <taxon>Eubacteriales</taxon>
        <taxon>Desulfitobacteriaceae</taxon>
        <taxon>Desulfosporosinus</taxon>
    </lineage>
</organism>
<evidence type="ECO:0000313" key="12">
    <source>
        <dbReference type="Proteomes" id="UP000238916"/>
    </source>
</evidence>
<dbReference type="CDD" id="cd00462">
    <property type="entry name" value="PTH"/>
    <property type="match status" value="1"/>
</dbReference>
<comment type="catalytic activity">
    <reaction evidence="6 8 9">
        <text>an N-acyl-L-alpha-aminoacyl-tRNA + H2O = an N-acyl-L-amino acid + a tRNA + H(+)</text>
        <dbReference type="Rhea" id="RHEA:54448"/>
        <dbReference type="Rhea" id="RHEA-COMP:10123"/>
        <dbReference type="Rhea" id="RHEA-COMP:13883"/>
        <dbReference type="ChEBI" id="CHEBI:15377"/>
        <dbReference type="ChEBI" id="CHEBI:15378"/>
        <dbReference type="ChEBI" id="CHEBI:59874"/>
        <dbReference type="ChEBI" id="CHEBI:78442"/>
        <dbReference type="ChEBI" id="CHEBI:138191"/>
        <dbReference type="EC" id="3.1.1.29"/>
    </reaction>
</comment>
<comment type="function">
    <text evidence="8">Hydrolyzes ribosome-free peptidyl-tRNAs (with 1 or more amino acids incorporated), which drop off the ribosome during protein synthesis, or as a result of ribosome stalling.</text>
</comment>
<dbReference type="GO" id="GO:0005737">
    <property type="term" value="C:cytoplasm"/>
    <property type="evidence" value="ECO:0007669"/>
    <property type="project" value="UniProtKB-SubCell"/>
</dbReference>
<dbReference type="EMBL" id="OMOF01000712">
    <property type="protein sequence ID" value="SPF54178.1"/>
    <property type="molecule type" value="Genomic_DNA"/>
</dbReference>
<dbReference type="EC" id="3.1.1.29" evidence="1 8"/>
<evidence type="ECO:0000256" key="3">
    <source>
        <dbReference type="ARBA" id="ARBA00022801"/>
    </source>
</evidence>
<dbReference type="PANTHER" id="PTHR17224">
    <property type="entry name" value="PEPTIDYL-TRNA HYDROLASE"/>
    <property type="match status" value="1"/>
</dbReference>
<feature type="binding site" evidence="8">
    <location>
        <position position="14"/>
    </location>
    <ligand>
        <name>tRNA</name>
        <dbReference type="ChEBI" id="CHEBI:17843"/>
    </ligand>
</feature>
<dbReference type="PANTHER" id="PTHR17224:SF1">
    <property type="entry name" value="PEPTIDYL-TRNA HYDROLASE"/>
    <property type="match status" value="1"/>
</dbReference>
<dbReference type="InterPro" id="IPR018171">
    <property type="entry name" value="Pept_tRNA_hydro_CS"/>
</dbReference>
<feature type="binding site" evidence="8">
    <location>
        <position position="65"/>
    </location>
    <ligand>
        <name>tRNA</name>
        <dbReference type="ChEBI" id="CHEBI:17843"/>
    </ligand>
</feature>
<sequence>MKVIVGLGNPGPQYAETRHNIGFLLVDRLAEAYNLQYRAKFQGLWTEGKVEGERFLILKPQTFMNLSGRSVRELTNFYKVLGEDLLIVQDDMDLPLGKIRLRDQGSAGGHNGIKSILAELGTEKFWRLKLGVGRPPARNSNHEPRTMTIDHVLSPFAKDELMQLDEVLERAEKATNLWIKGETSRVMNLYHR</sequence>
<dbReference type="Gene3D" id="3.40.50.1470">
    <property type="entry name" value="Peptidyl-tRNA hydrolase"/>
    <property type="match status" value="1"/>
</dbReference>
<feature type="active site" description="Proton acceptor" evidence="8">
    <location>
        <position position="19"/>
    </location>
</feature>
<dbReference type="AlphaFoldDB" id="A0A2U3LQM1"/>
<dbReference type="PROSITE" id="PS01196">
    <property type="entry name" value="PEPT_TRNA_HYDROL_2"/>
    <property type="match status" value="1"/>
</dbReference>
<evidence type="ECO:0000256" key="1">
    <source>
        <dbReference type="ARBA" id="ARBA00013260"/>
    </source>
</evidence>
<comment type="function">
    <text evidence="8">Catalyzes the release of premature peptidyl moieties from peptidyl-tRNA molecules trapped in stalled 50S ribosomal subunits, and thus maintains levels of free tRNAs and 50S ribosomes.</text>
</comment>
<protein>
    <recommendedName>
        <fullName evidence="7 8">Peptidyl-tRNA hydrolase</fullName>
        <shortName evidence="8">Pth</shortName>
        <ecNumber evidence="1 8">3.1.1.29</ecNumber>
    </recommendedName>
</protein>
<evidence type="ECO:0000256" key="9">
    <source>
        <dbReference type="RuleBase" id="RU000673"/>
    </source>
</evidence>
<evidence type="ECO:0000256" key="10">
    <source>
        <dbReference type="RuleBase" id="RU004320"/>
    </source>
</evidence>
<feature type="binding site" evidence="8">
    <location>
        <position position="63"/>
    </location>
    <ligand>
        <name>tRNA</name>
        <dbReference type="ChEBI" id="CHEBI:17843"/>
    </ligand>
</feature>
<evidence type="ECO:0000256" key="6">
    <source>
        <dbReference type="ARBA" id="ARBA00048707"/>
    </source>
</evidence>
<dbReference type="NCBIfam" id="TIGR00447">
    <property type="entry name" value="pth"/>
    <property type="match status" value="1"/>
</dbReference>
<feature type="site" description="Stabilizes the basic form of H active site to accept a proton" evidence="8">
    <location>
        <position position="90"/>
    </location>
</feature>
<dbReference type="InterPro" id="IPR036416">
    <property type="entry name" value="Pept_tRNA_hydro_sf"/>
</dbReference>
<dbReference type="SUPFAM" id="SSF53178">
    <property type="entry name" value="Peptidyl-tRNA hydrolase-like"/>
    <property type="match status" value="1"/>
</dbReference>
<evidence type="ECO:0000256" key="7">
    <source>
        <dbReference type="ARBA" id="ARBA00050038"/>
    </source>
</evidence>
<dbReference type="HAMAP" id="MF_00083">
    <property type="entry name" value="Pept_tRNA_hydro_bact"/>
    <property type="match status" value="1"/>
</dbReference>
<dbReference type="GO" id="GO:0072344">
    <property type="term" value="P:rescue of stalled ribosome"/>
    <property type="evidence" value="ECO:0007669"/>
    <property type="project" value="UniProtKB-UniRule"/>
</dbReference>
<dbReference type="GO" id="GO:0000049">
    <property type="term" value="F:tRNA binding"/>
    <property type="evidence" value="ECO:0007669"/>
    <property type="project" value="UniProtKB-UniRule"/>
</dbReference>